<protein>
    <recommendedName>
        <fullName evidence="4">SPW repeat-containing protein</fullName>
    </recommendedName>
</protein>
<organism evidence="3">
    <name type="scientific">Desulfacinum infernum</name>
    <dbReference type="NCBI Taxonomy" id="35837"/>
    <lineage>
        <taxon>Bacteria</taxon>
        <taxon>Pseudomonadati</taxon>
        <taxon>Thermodesulfobacteriota</taxon>
        <taxon>Syntrophobacteria</taxon>
        <taxon>Syntrophobacterales</taxon>
        <taxon>Syntrophobacteraceae</taxon>
        <taxon>Desulfacinum</taxon>
    </lineage>
</organism>
<accession>A0A832A1J6</accession>
<feature type="transmembrane region" description="Helical" evidence="2">
    <location>
        <begin position="36"/>
        <end position="57"/>
    </location>
</feature>
<keyword evidence="2" id="KW-1133">Transmembrane helix</keyword>
<sequence>MKEKRYGEKVGWTGGWMGGFLWVFVLSLFFFHQKRIGPGALGLLLWAAAVAAVLIFAPWRHPTTPYWKLMLAPYGVFLGTVAWALWAFGGVKNAGFSAWNLLWLIPALSPFGLLSPRKWTQDEDRPPVSPDGSPDPPQP</sequence>
<gene>
    <name evidence="3" type="ORF">ENS06_02255</name>
</gene>
<evidence type="ECO:0000256" key="2">
    <source>
        <dbReference type="SAM" id="Phobius"/>
    </source>
</evidence>
<dbReference type="AlphaFoldDB" id="A0A832A1J6"/>
<evidence type="ECO:0008006" key="4">
    <source>
        <dbReference type="Google" id="ProtNLM"/>
    </source>
</evidence>
<feature type="compositionally biased region" description="Pro residues" evidence="1">
    <location>
        <begin position="127"/>
        <end position="139"/>
    </location>
</feature>
<reference evidence="3" key="1">
    <citation type="journal article" date="2020" name="mSystems">
        <title>Genome- and Community-Level Interaction Insights into Carbon Utilization and Element Cycling Functions of Hydrothermarchaeota in Hydrothermal Sediment.</title>
        <authorList>
            <person name="Zhou Z."/>
            <person name="Liu Y."/>
            <person name="Xu W."/>
            <person name="Pan J."/>
            <person name="Luo Z.H."/>
            <person name="Li M."/>
        </authorList>
    </citation>
    <scope>NUCLEOTIDE SEQUENCE [LARGE SCALE GENOMIC DNA]</scope>
    <source>
        <strain evidence="3">SpSt-456</strain>
    </source>
</reference>
<evidence type="ECO:0000256" key="1">
    <source>
        <dbReference type="SAM" id="MobiDB-lite"/>
    </source>
</evidence>
<dbReference type="EMBL" id="DSTK01000009">
    <property type="protein sequence ID" value="HFK96131.1"/>
    <property type="molecule type" value="Genomic_DNA"/>
</dbReference>
<name>A0A832A1J6_9BACT</name>
<feature type="transmembrane region" description="Helical" evidence="2">
    <location>
        <begin position="12"/>
        <end position="30"/>
    </location>
</feature>
<proteinExistence type="predicted"/>
<comment type="caution">
    <text evidence="3">The sequence shown here is derived from an EMBL/GenBank/DDBJ whole genome shotgun (WGS) entry which is preliminary data.</text>
</comment>
<feature type="region of interest" description="Disordered" evidence="1">
    <location>
        <begin position="118"/>
        <end position="139"/>
    </location>
</feature>
<keyword evidence="2" id="KW-0472">Membrane</keyword>
<feature type="transmembrane region" description="Helical" evidence="2">
    <location>
        <begin position="69"/>
        <end position="88"/>
    </location>
</feature>
<keyword evidence="2" id="KW-0812">Transmembrane</keyword>
<evidence type="ECO:0000313" key="3">
    <source>
        <dbReference type="EMBL" id="HFK96131.1"/>
    </source>
</evidence>